<reference evidence="2" key="1">
    <citation type="journal article" date="2021" name="bioRxiv">
        <title>Whole Genome Assembly and Annotation of Northern Wild Rice, Zizania palustris L., Supports a Whole Genome Duplication in the Zizania Genus.</title>
        <authorList>
            <person name="Haas M."/>
            <person name="Kono T."/>
            <person name="Macchietto M."/>
            <person name="Millas R."/>
            <person name="McGilp L."/>
            <person name="Shao M."/>
            <person name="Duquette J."/>
            <person name="Hirsch C.N."/>
            <person name="Kimball J."/>
        </authorList>
    </citation>
    <scope>NUCLEOTIDE SEQUENCE</scope>
    <source>
        <tissue evidence="2">Fresh leaf tissue</tissue>
    </source>
</reference>
<organism evidence="2 3">
    <name type="scientific">Zizania palustris</name>
    <name type="common">Northern wild rice</name>
    <dbReference type="NCBI Taxonomy" id="103762"/>
    <lineage>
        <taxon>Eukaryota</taxon>
        <taxon>Viridiplantae</taxon>
        <taxon>Streptophyta</taxon>
        <taxon>Embryophyta</taxon>
        <taxon>Tracheophyta</taxon>
        <taxon>Spermatophyta</taxon>
        <taxon>Magnoliopsida</taxon>
        <taxon>Liliopsida</taxon>
        <taxon>Poales</taxon>
        <taxon>Poaceae</taxon>
        <taxon>BOP clade</taxon>
        <taxon>Oryzoideae</taxon>
        <taxon>Oryzeae</taxon>
        <taxon>Zizaniinae</taxon>
        <taxon>Zizania</taxon>
    </lineage>
</organism>
<evidence type="ECO:0000313" key="2">
    <source>
        <dbReference type="EMBL" id="KAG8048436.1"/>
    </source>
</evidence>
<feature type="compositionally biased region" description="Basic residues" evidence="1">
    <location>
        <begin position="51"/>
        <end position="61"/>
    </location>
</feature>
<protein>
    <submittedName>
        <fullName evidence="2">Uncharacterized protein</fullName>
    </submittedName>
</protein>
<dbReference type="AlphaFoldDB" id="A0A8J5V5M5"/>
<comment type="caution">
    <text evidence="2">The sequence shown here is derived from an EMBL/GenBank/DDBJ whole genome shotgun (WGS) entry which is preliminary data.</text>
</comment>
<feature type="compositionally biased region" description="Gly residues" evidence="1">
    <location>
        <begin position="69"/>
        <end position="78"/>
    </location>
</feature>
<reference evidence="2" key="2">
    <citation type="submission" date="2021-02" db="EMBL/GenBank/DDBJ databases">
        <authorList>
            <person name="Kimball J.A."/>
            <person name="Haas M.W."/>
            <person name="Macchietto M."/>
            <person name="Kono T."/>
            <person name="Duquette J."/>
            <person name="Shao M."/>
        </authorList>
    </citation>
    <scope>NUCLEOTIDE SEQUENCE</scope>
    <source>
        <tissue evidence="2">Fresh leaf tissue</tissue>
    </source>
</reference>
<dbReference type="EMBL" id="JAAALK010000289">
    <property type="protein sequence ID" value="KAG8048436.1"/>
    <property type="molecule type" value="Genomic_DNA"/>
</dbReference>
<gene>
    <name evidence="2" type="ORF">GUJ93_ZPchr0009g687</name>
</gene>
<sequence length="94" mass="9806">MEERVGVRGDSAITRLNLTEDELLAKLSSRLKMTAPGGSKEASSGGERVRGYGRGRGRGRGGGRDGSGRGKGAVGGDGKTVAHDECRYYGKKGH</sequence>
<feature type="region of interest" description="Disordered" evidence="1">
    <location>
        <begin position="29"/>
        <end position="94"/>
    </location>
</feature>
<evidence type="ECO:0000256" key="1">
    <source>
        <dbReference type="SAM" id="MobiDB-lite"/>
    </source>
</evidence>
<evidence type="ECO:0000313" key="3">
    <source>
        <dbReference type="Proteomes" id="UP000729402"/>
    </source>
</evidence>
<accession>A0A8J5V5M5</accession>
<name>A0A8J5V5M5_ZIZPA</name>
<keyword evidence="3" id="KW-1185">Reference proteome</keyword>
<proteinExistence type="predicted"/>
<dbReference type="Proteomes" id="UP000729402">
    <property type="component" value="Unassembled WGS sequence"/>
</dbReference>